<dbReference type="GO" id="GO:0005739">
    <property type="term" value="C:mitochondrion"/>
    <property type="evidence" value="ECO:0007669"/>
    <property type="project" value="TreeGrafter"/>
</dbReference>
<evidence type="ECO:0000256" key="5">
    <source>
        <dbReference type="ARBA" id="ARBA00042642"/>
    </source>
</evidence>
<dbReference type="Gene3D" id="3.40.718.10">
    <property type="entry name" value="Isopropylmalate Dehydrogenase"/>
    <property type="match status" value="1"/>
</dbReference>
<dbReference type="PANTHER" id="PTHR11835:SF34">
    <property type="entry name" value="ISOCITRATE DEHYDROGENASE [NAD] SUBUNIT ALPHA, MITOCHONDRIAL"/>
    <property type="match status" value="1"/>
</dbReference>
<evidence type="ECO:0000313" key="9">
    <source>
        <dbReference type="EMBL" id="BFG05638.1"/>
    </source>
</evidence>
<sequence>MNIVRKLRTGQQRAVLGLWQRCASQDQSKNPPKNPPKEQAKNQPKGQSRNQSKEQSKNQSKDCGQLQASNVCGKSGISSKGTGKPSGKGSDKAKAADKRKKVTMIDGDGVGPELTKAVQEVCCAAKVPIDWDIFHEHRAADSEDVSPQLLESLCGNRIGIAGPIKSHLWADKLRKELNQYAYVSVCKHLEGQESPYGKIDCVIVRDQFEGEYSGIEHRVVPGVMQTIKVSTFEGSTRLAKFVFRYALKEKRKKITVAHKANIMQLTDGNFLEAMHAEADKHVQEVRFEERYLDTVCLNMLMRPAINDVLVSSSMYGDVISTIGGSMMGGIGMCPGYAVSPKGQLYNCQITPLDDMGGKDLVNPTGFLLATVLMLRELKLHDHASRIQCAIETLYKDSELRTQDLGGEAKCSEFVHALCELLSRQNV</sequence>
<reference evidence="9 10" key="1">
    <citation type="submission" date="2024-02" db="EMBL/GenBank/DDBJ databases">
        <title>A chromosome-level genome assembly of Drosophila madeirensis, a fruit fly species endemic to Madeira island.</title>
        <authorList>
            <person name="Tomihara K."/>
            <person name="Llopart A."/>
            <person name="Yamamoto D."/>
        </authorList>
    </citation>
    <scope>NUCLEOTIDE SEQUENCE [LARGE SCALE GENOMIC DNA]</scope>
    <source>
        <strain evidence="9 10">RF1</strain>
    </source>
</reference>
<dbReference type="SMART" id="SM01329">
    <property type="entry name" value="Iso_dh"/>
    <property type="match status" value="1"/>
</dbReference>
<feature type="domain" description="Isopropylmalate dehydrogenase-like" evidence="8">
    <location>
        <begin position="101"/>
        <end position="417"/>
    </location>
</feature>
<dbReference type="GO" id="GO:0006099">
    <property type="term" value="P:tricarboxylic acid cycle"/>
    <property type="evidence" value="ECO:0007669"/>
    <property type="project" value="UniProtKB-KW"/>
</dbReference>
<feature type="compositionally biased region" description="Polar residues" evidence="7">
    <location>
        <begin position="41"/>
        <end position="50"/>
    </location>
</feature>
<evidence type="ECO:0000256" key="7">
    <source>
        <dbReference type="SAM" id="MobiDB-lite"/>
    </source>
</evidence>
<evidence type="ECO:0000256" key="2">
    <source>
        <dbReference type="ARBA" id="ARBA00013012"/>
    </source>
</evidence>
<proteinExistence type="inferred from homology"/>
<dbReference type="PANTHER" id="PTHR11835">
    <property type="entry name" value="DECARBOXYLATING DEHYDROGENASES-ISOCITRATE, ISOPROPYLMALATE, TARTRATE"/>
    <property type="match status" value="1"/>
</dbReference>
<feature type="region of interest" description="Disordered" evidence="7">
    <location>
        <begin position="18"/>
        <end position="100"/>
    </location>
</feature>
<organism evidence="9 10">
    <name type="scientific">Drosophila madeirensis</name>
    <name type="common">Fruit fly</name>
    <dbReference type="NCBI Taxonomy" id="30013"/>
    <lineage>
        <taxon>Eukaryota</taxon>
        <taxon>Metazoa</taxon>
        <taxon>Ecdysozoa</taxon>
        <taxon>Arthropoda</taxon>
        <taxon>Hexapoda</taxon>
        <taxon>Insecta</taxon>
        <taxon>Pterygota</taxon>
        <taxon>Neoptera</taxon>
        <taxon>Endopterygota</taxon>
        <taxon>Diptera</taxon>
        <taxon>Brachycera</taxon>
        <taxon>Muscomorpha</taxon>
        <taxon>Ephydroidea</taxon>
        <taxon>Drosophilidae</taxon>
        <taxon>Drosophila</taxon>
        <taxon>Sophophora</taxon>
    </lineage>
</organism>
<protein>
    <recommendedName>
        <fullName evidence="2">isocitrate dehydrogenase (NAD(+))</fullName>
        <ecNumber evidence="2">1.1.1.41</ecNumber>
    </recommendedName>
    <alternativeName>
        <fullName evidence="6">Isocitric dehydrogenase subunit alpha</fullName>
    </alternativeName>
    <alternativeName>
        <fullName evidence="5">NAD(+)-specific ICDH subunit alpha</fullName>
    </alternativeName>
</protein>
<comment type="similarity">
    <text evidence="1">Belongs to the isocitrate and isopropylmalate dehydrogenases family.</text>
</comment>
<dbReference type="EMBL" id="AP029267">
    <property type="protein sequence ID" value="BFG05638.1"/>
    <property type="molecule type" value="Genomic_DNA"/>
</dbReference>
<keyword evidence="10" id="KW-1185">Reference proteome</keyword>
<dbReference type="GO" id="GO:0006102">
    <property type="term" value="P:isocitrate metabolic process"/>
    <property type="evidence" value="ECO:0007669"/>
    <property type="project" value="TreeGrafter"/>
</dbReference>
<evidence type="ECO:0000256" key="3">
    <source>
        <dbReference type="ARBA" id="ARBA00022532"/>
    </source>
</evidence>
<dbReference type="Proteomes" id="UP001500889">
    <property type="component" value="Chromosome E"/>
</dbReference>
<evidence type="ECO:0000313" key="10">
    <source>
        <dbReference type="Proteomes" id="UP001500889"/>
    </source>
</evidence>
<feature type="compositionally biased region" description="Basic and acidic residues" evidence="7">
    <location>
        <begin position="51"/>
        <end position="60"/>
    </location>
</feature>
<dbReference type="InterPro" id="IPR024084">
    <property type="entry name" value="IsoPropMal-DH-like_dom"/>
</dbReference>
<keyword evidence="3" id="KW-0816">Tricarboxylic acid cycle</keyword>
<dbReference type="Pfam" id="PF00180">
    <property type="entry name" value="Iso_dh"/>
    <property type="match status" value="1"/>
</dbReference>
<feature type="compositionally biased region" description="Polar residues" evidence="7">
    <location>
        <begin position="22"/>
        <end position="31"/>
    </location>
</feature>
<feature type="compositionally biased region" description="Polar residues" evidence="7">
    <location>
        <begin position="61"/>
        <end position="72"/>
    </location>
</feature>
<dbReference type="SUPFAM" id="SSF53659">
    <property type="entry name" value="Isocitrate/Isopropylmalate dehydrogenase-like"/>
    <property type="match status" value="1"/>
</dbReference>
<dbReference type="GO" id="GO:0004449">
    <property type="term" value="F:isocitrate dehydrogenase (NAD+) activity"/>
    <property type="evidence" value="ECO:0007669"/>
    <property type="project" value="UniProtKB-EC"/>
</dbReference>
<evidence type="ECO:0000256" key="1">
    <source>
        <dbReference type="ARBA" id="ARBA00007769"/>
    </source>
</evidence>
<accession>A0AAU9GCK0</accession>
<evidence type="ECO:0000259" key="8">
    <source>
        <dbReference type="SMART" id="SM01329"/>
    </source>
</evidence>
<keyword evidence="4" id="KW-0560">Oxidoreductase</keyword>
<dbReference type="EC" id="1.1.1.41" evidence="2"/>
<evidence type="ECO:0000256" key="6">
    <source>
        <dbReference type="ARBA" id="ARBA00042862"/>
    </source>
</evidence>
<name>A0AAU9GCK0_DROMD</name>
<dbReference type="AlphaFoldDB" id="A0AAU9GCK0"/>
<gene>
    <name evidence="9" type="ORF">DMAD_04331</name>
</gene>
<feature type="compositionally biased region" description="Low complexity" evidence="7">
    <location>
        <begin position="73"/>
        <end position="88"/>
    </location>
</feature>
<evidence type="ECO:0000256" key="4">
    <source>
        <dbReference type="ARBA" id="ARBA00023002"/>
    </source>
</evidence>